<feature type="transmembrane region" description="Helical" evidence="4">
    <location>
        <begin position="48"/>
        <end position="71"/>
    </location>
</feature>
<evidence type="ECO:0000256" key="2">
    <source>
        <dbReference type="ARBA" id="ARBA00022989"/>
    </source>
</evidence>
<feature type="transmembrane region" description="Helical" evidence="4">
    <location>
        <begin position="253"/>
        <end position="271"/>
    </location>
</feature>
<dbReference type="InterPro" id="IPR011701">
    <property type="entry name" value="MFS"/>
</dbReference>
<feature type="transmembrane region" description="Helical" evidence="4">
    <location>
        <begin position="83"/>
        <end position="99"/>
    </location>
</feature>
<organism evidence="6 7">
    <name type="scientific">Candidatus Beckwithbacteria bacterium CG10_big_fil_rev_8_21_14_0_10_34_10</name>
    <dbReference type="NCBI Taxonomy" id="1974495"/>
    <lineage>
        <taxon>Bacteria</taxon>
        <taxon>Candidatus Beckwithiibacteriota</taxon>
    </lineage>
</organism>
<evidence type="ECO:0000256" key="3">
    <source>
        <dbReference type="ARBA" id="ARBA00023136"/>
    </source>
</evidence>
<feature type="transmembrane region" description="Helical" evidence="4">
    <location>
        <begin position="147"/>
        <end position="165"/>
    </location>
</feature>
<evidence type="ECO:0000259" key="5">
    <source>
        <dbReference type="PROSITE" id="PS50850"/>
    </source>
</evidence>
<dbReference type="PANTHER" id="PTHR23526:SF2">
    <property type="entry name" value="MAJOR FACILITATOR SUPERFAMILY (MFS) PROFILE DOMAIN-CONTAINING PROTEIN"/>
    <property type="match status" value="1"/>
</dbReference>
<dbReference type="InterPro" id="IPR036259">
    <property type="entry name" value="MFS_trans_sf"/>
</dbReference>
<dbReference type="AlphaFoldDB" id="A0A2H0W870"/>
<feature type="transmembrane region" description="Helical" evidence="4">
    <location>
        <begin position="211"/>
        <end position="233"/>
    </location>
</feature>
<dbReference type="Proteomes" id="UP000230093">
    <property type="component" value="Unassembled WGS sequence"/>
</dbReference>
<dbReference type="Gene3D" id="1.20.1250.20">
    <property type="entry name" value="MFS general substrate transporter like domains"/>
    <property type="match status" value="2"/>
</dbReference>
<protein>
    <recommendedName>
        <fullName evidence="5">Major facilitator superfamily (MFS) profile domain-containing protein</fullName>
    </recommendedName>
</protein>
<proteinExistence type="predicted"/>
<dbReference type="InterPro" id="IPR052528">
    <property type="entry name" value="Sugar_transport-like"/>
</dbReference>
<name>A0A2H0W870_9BACT</name>
<dbReference type="EMBL" id="PEZT01000028">
    <property type="protein sequence ID" value="PIS08827.1"/>
    <property type="molecule type" value="Genomic_DNA"/>
</dbReference>
<comment type="caution">
    <text evidence="6">The sequence shown here is derived from an EMBL/GenBank/DDBJ whole genome shotgun (WGS) entry which is preliminary data.</text>
</comment>
<reference evidence="7" key="1">
    <citation type="submission" date="2017-09" db="EMBL/GenBank/DDBJ databases">
        <title>Depth-based differentiation of microbial function through sediment-hosted aquifers and enrichment of novel symbionts in the deep terrestrial subsurface.</title>
        <authorList>
            <person name="Probst A.J."/>
            <person name="Ladd B."/>
            <person name="Jarett J.K."/>
            <person name="Geller-Mcgrath D.E."/>
            <person name="Sieber C.M.K."/>
            <person name="Emerson J.B."/>
            <person name="Anantharaman K."/>
            <person name="Thomas B.C."/>
            <person name="Malmstrom R."/>
            <person name="Stieglmeier M."/>
            <person name="Klingl A."/>
            <person name="Woyke T."/>
            <person name="Ryan C.M."/>
            <person name="Banfield J.F."/>
        </authorList>
    </citation>
    <scope>NUCLEOTIDE SEQUENCE [LARGE SCALE GENOMIC DNA]</scope>
</reference>
<evidence type="ECO:0000313" key="7">
    <source>
        <dbReference type="Proteomes" id="UP000230093"/>
    </source>
</evidence>
<keyword evidence="2 4" id="KW-1133">Transmembrane helix</keyword>
<dbReference type="InterPro" id="IPR020846">
    <property type="entry name" value="MFS_dom"/>
</dbReference>
<feature type="transmembrane region" description="Helical" evidence="4">
    <location>
        <begin position="21"/>
        <end position="42"/>
    </location>
</feature>
<dbReference type="Pfam" id="PF07690">
    <property type="entry name" value="MFS_1"/>
    <property type="match status" value="1"/>
</dbReference>
<keyword evidence="1 4" id="KW-0812">Transmembrane</keyword>
<feature type="transmembrane region" description="Helical" evidence="4">
    <location>
        <begin position="283"/>
        <end position="300"/>
    </location>
</feature>
<feature type="transmembrane region" description="Helical" evidence="4">
    <location>
        <begin position="105"/>
        <end position="126"/>
    </location>
</feature>
<dbReference type="GO" id="GO:0022857">
    <property type="term" value="F:transmembrane transporter activity"/>
    <property type="evidence" value="ECO:0007669"/>
    <property type="project" value="InterPro"/>
</dbReference>
<evidence type="ECO:0000256" key="4">
    <source>
        <dbReference type="SAM" id="Phobius"/>
    </source>
</evidence>
<feature type="transmembrane region" description="Helical" evidence="4">
    <location>
        <begin position="375"/>
        <end position="393"/>
    </location>
</feature>
<feature type="domain" description="Major facilitator superfamily (MFS) profile" evidence="5">
    <location>
        <begin position="17"/>
        <end position="397"/>
    </location>
</feature>
<evidence type="ECO:0000256" key="1">
    <source>
        <dbReference type="ARBA" id="ARBA00022692"/>
    </source>
</evidence>
<dbReference type="PROSITE" id="PS50850">
    <property type="entry name" value="MFS"/>
    <property type="match status" value="1"/>
</dbReference>
<sequence>MLRLLESIKLYKDGHQPLYRFSLVIIFFTLADGIVSFALPIFMEKTLVNLSLVGLIFGSSSVFGLITAFFLGSEQRGKTYKPYFFQTMVIAAVTFLLALKVNSWLGFLMVMALWGIYYETINFGIIDFLNRFTQKWEHSQSSGVVQMFSSLGYLLGPIIAGYMILFNREAMKASLFFLSLAALAFIYWFGRKKEAPEPPKRKLTFKKELRIWFKVIKRGFWVLIGILLLTVFWESLIWSMGPIFLVSSLGEKAAYIMACFLIPKVFLQGYAGHWADKKGKKKILVLGLIIAGFFTSLFGLNDSLIFKALMALGSAVGASLAWPAGDGLFIDMIDGYKDEEEEVSGVRGIAHNLGYIVGPITAGILANFLGMPKTFLIFGVSLISGAVLMNFFWKKNTF</sequence>
<keyword evidence="3 4" id="KW-0472">Membrane</keyword>
<feature type="transmembrane region" description="Helical" evidence="4">
    <location>
        <begin position="171"/>
        <end position="190"/>
    </location>
</feature>
<dbReference type="PANTHER" id="PTHR23526">
    <property type="entry name" value="INTEGRAL MEMBRANE TRANSPORT PROTEIN-RELATED"/>
    <property type="match status" value="1"/>
</dbReference>
<dbReference type="SUPFAM" id="SSF103473">
    <property type="entry name" value="MFS general substrate transporter"/>
    <property type="match status" value="1"/>
</dbReference>
<evidence type="ECO:0000313" key="6">
    <source>
        <dbReference type="EMBL" id="PIS08827.1"/>
    </source>
</evidence>
<accession>A0A2H0W870</accession>
<gene>
    <name evidence="6" type="ORF">COT75_05105</name>
</gene>